<evidence type="ECO:0000313" key="1">
    <source>
        <dbReference type="EMBL" id="GEV87077.1"/>
    </source>
</evidence>
<gene>
    <name evidence="1" type="ORF">Tci_159054</name>
</gene>
<reference evidence="1" key="1">
    <citation type="journal article" date="2019" name="Sci. Rep.">
        <title>Draft genome of Tanacetum cinerariifolium, the natural source of mosquito coil.</title>
        <authorList>
            <person name="Yamashiro T."/>
            <person name="Shiraishi A."/>
            <person name="Satake H."/>
            <person name="Nakayama K."/>
        </authorList>
    </citation>
    <scope>NUCLEOTIDE SEQUENCE</scope>
</reference>
<organism evidence="1">
    <name type="scientific">Tanacetum cinerariifolium</name>
    <name type="common">Dalmatian daisy</name>
    <name type="synonym">Chrysanthemum cinerariifolium</name>
    <dbReference type="NCBI Taxonomy" id="118510"/>
    <lineage>
        <taxon>Eukaryota</taxon>
        <taxon>Viridiplantae</taxon>
        <taxon>Streptophyta</taxon>
        <taxon>Embryophyta</taxon>
        <taxon>Tracheophyta</taxon>
        <taxon>Spermatophyta</taxon>
        <taxon>Magnoliopsida</taxon>
        <taxon>eudicotyledons</taxon>
        <taxon>Gunneridae</taxon>
        <taxon>Pentapetalae</taxon>
        <taxon>asterids</taxon>
        <taxon>campanulids</taxon>
        <taxon>Asterales</taxon>
        <taxon>Asteraceae</taxon>
        <taxon>Asteroideae</taxon>
        <taxon>Anthemideae</taxon>
        <taxon>Anthemidinae</taxon>
        <taxon>Tanacetum</taxon>
    </lineage>
</organism>
<accession>A0A699GSS9</accession>
<dbReference type="EMBL" id="BKCJ010037060">
    <property type="protein sequence ID" value="GEV87077.1"/>
    <property type="molecule type" value="Genomic_DNA"/>
</dbReference>
<protein>
    <submittedName>
        <fullName evidence="1">Uncharacterized protein</fullName>
    </submittedName>
</protein>
<sequence length="138" mass="15848">MFMPPYDLVSPPSCSRLKRDLITLRIVPRLWSSSPSSAFNIFKRKTIYDRIYIFLSDDMRLILKIPRAITLSLFITIDSREEGAECEVIGFDKAFDSPTLGKTLDLRRGVTKYNFSQEEDGGFPKIDCFENLVFALIP</sequence>
<comment type="caution">
    <text evidence="1">The sequence shown here is derived from an EMBL/GenBank/DDBJ whole genome shotgun (WGS) entry which is preliminary data.</text>
</comment>
<dbReference type="AlphaFoldDB" id="A0A699GSS9"/>
<name>A0A699GSS9_TANCI</name>
<proteinExistence type="predicted"/>